<name>A0A343JCD2_9CLOT</name>
<organism evidence="1 2">
    <name type="scientific">Clostridium isatidis</name>
    <dbReference type="NCBI Taxonomy" id="182773"/>
    <lineage>
        <taxon>Bacteria</taxon>
        <taxon>Bacillati</taxon>
        <taxon>Bacillota</taxon>
        <taxon>Clostridia</taxon>
        <taxon>Eubacteriales</taxon>
        <taxon>Clostridiaceae</taxon>
        <taxon>Clostridium</taxon>
    </lineage>
</organism>
<dbReference type="OrthoDB" id="1730007at2"/>
<reference evidence="1 2" key="1">
    <citation type="submission" date="2016-08" db="EMBL/GenBank/DDBJ databases">
        <title>Complete Genome Sequence Of The Indigo Reducing Clostridium isatidis DSM15098.</title>
        <authorList>
            <person name="Little G.T."/>
            <person name="Minton N.P."/>
        </authorList>
    </citation>
    <scope>NUCLEOTIDE SEQUENCE [LARGE SCALE GENOMIC DNA]</scope>
    <source>
        <strain evidence="1 2">DSM 15098</strain>
    </source>
</reference>
<dbReference type="AlphaFoldDB" id="A0A343JCD2"/>
<protein>
    <recommendedName>
        <fullName evidence="3">Cell shape determination protein CcmA</fullName>
    </recommendedName>
</protein>
<evidence type="ECO:0008006" key="3">
    <source>
        <dbReference type="Google" id="ProtNLM"/>
    </source>
</evidence>
<dbReference type="Proteomes" id="UP000264883">
    <property type="component" value="Chromosome"/>
</dbReference>
<dbReference type="RefSeq" id="WP_119865326.1">
    <property type="nucleotide sequence ID" value="NZ_CP016786.1"/>
</dbReference>
<dbReference type="KEGG" id="cia:BEN51_06760"/>
<evidence type="ECO:0000313" key="2">
    <source>
        <dbReference type="Proteomes" id="UP000264883"/>
    </source>
</evidence>
<dbReference type="EMBL" id="CP016786">
    <property type="protein sequence ID" value="ASW43190.1"/>
    <property type="molecule type" value="Genomic_DNA"/>
</dbReference>
<keyword evidence="2" id="KW-1185">Reference proteome</keyword>
<sequence>MKNKLNINGIGDIVAGEYANIEISGIANMQGDIRADSIEVDGKVKAFGNVKADEIEINGHVTSEGKIEANFLDISGYFKGIDNASGEKLKVNGRIKSKNISFKDISLVGEMFVENNCEAEDFYAEGKINIKGLLSADNIEIILQRRSNITEIGGEKLSVRKEDKGIFSNLFFNSRYILIVEEIEADEIYLEYTKCKVVRGNNINIGEGCNIEKIEYKNKLEINEKSIVKENYKK</sequence>
<gene>
    <name evidence="1" type="ORF">BEN51_06760</name>
</gene>
<accession>A0A343JCD2</accession>
<proteinExistence type="predicted"/>
<evidence type="ECO:0000313" key="1">
    <source>
        <dbReference type="EMBL" id="ASW43190.1"/>
    </source>
</evidence>